<proteinExistence type="predicted"/>
<accession>A0A2A9PPT0</accession>
<name>A0A2A9PPT0_OPHUN</name>
<reference evidence="1 2" key="2">
    <citation type="journal article" date="2017" name="Sci. Rep.">
        <title>Ant-infecting Ophiocordyceps genomes reveal a high diversity of potential behavioral manipulation genes and a possible major role for enterotoxins.</title>
        <authorList>
            <person name="de Bekker C."/>
            <person name="Ohm R.A."/>
            <person name="Evans H.C."/>
            <person name="Brachmann A."/>
            <person name="Hughes D.P."/>
        </authorList>
    </citation>
    <scope>NUCLEOTIDE SEQUENCE [LARGE SCALE GENOMIC DNA]</scope>
    <source>
        <strain evidence="1 2">SC16a</strain>
    </source>
</reference>
<keyword evidence="2" id="KW-1185">Reference proteome</keyword>
<dbReference type="Proteomes" id="UP000037136">
    <property type="component" value="Unassembled WGS sequence"/>
</dbReference>
<dbReference type="EMBL" id="LAZP02000015">
    <property type="protein sequence ID" value="PFH62862.1"/>
    <property type="molecule type" value="Genomic_DNA"/>
</dbReference>
<gene>
    <name evidence="1" type="ORF">XA68_11418</name>
</gene>
<evidence type="ECO:0000313" key="2">
    <source>
        <dbReference type="Proteomes" id="UP000037136"/>
    </source>
</evidence>
<protein>
    <submittedName>
        <fullName evidence="1">Uncharacterized protein</fullName>
    </submittedName>
</protein>
<organism evidence="1 2">
    <name type="scientific">Ophiocordyceps unilateralis</name>
    <name type="common">Zombie-ant fungus</name>
    <name type="synonym">Torrubia unilateralis</name>
    <dbReference type="NCBI Taxonomy" id="268505"/>
    <lineage>
        <taxon>Eukaryota</taxon>
        <taxon>Fungi</taxon>
        <taxon>Dikarya</taxon>
        <taxon>Ascomycota</taxon>
        <taxon>Pezizomycotina</taxon>
        <taxon>Sordariomycetes</taxon>
        <taxon>Hypocreomycetidae</taxon>
        <taxon>Hypocreales</taxon>
        <taxon>Ophiocordycipitaceae</taxon>
        <taxon>Ophiocordyceps</taxon>
    </lineage>
</organism>
<sequence length="153" mass="17563">MESETGASTTDFTRSILQVELREEEFLRSIPPMRIDLEDFEETVQEVKARVEVPQVAVDETLQRINNWMVVAQVDINQLETNARAHITCIKRMRDIQGDDDNMIGFIMNQLETLTEQRKSIVSAIENACVQMKTELETLKTLIDSESEEQESA</sequence>
<evidence type="ECO:0000313" key="1">
    <source>
        <dbReference type="EMBL" id="PFH62862.1"/>
    </source>
</evidence>
<comment type="caution">
    <text evidence="1">The sequence shown here is derived from an EMBL/GenBank/DDBJ whole genome shotgun (WGS) entry which is preliminary data.</text>
</comment>
<dbReference type="AlphaFoldDB" id="A0A2A9PPT0"/>
<reference evidence="1 2" key="1">
    <citation type="journal article" date="2015" name="BMC Genomics">
        <title>Gene expression during zombie ant biting behavior reflects the complexity underlying fungal parasitic behavioral manipulation.</title>
        <authorList>
            <person name="de Bekker C."/>
            <person name="Ohm R.A."/>
            <person name="Loreto R.G."/>
            <person name="Sebastian A."/>
            <person name="Albert I."/>
            <person name="Merrow M."/>
            <person name="Brachmann A."/>
            <person name="Hughes D.P."/>
        </authorList>
    </citation>
    <scope>NUCLEOTIDE SEQUENCE [LARGE SCALE GENOMIC DNA]</scope>
    <source>
        <strain evidence="1 2">SC16a</strain>
    </source>
</reference>